<evidence type="ECO:0000256" key="6">
    <source>
        <dbReference type="ARBA" id="ARBA00023054"/>
    </source>
</evidence>
<accession>L8WTS8</accession>
<dbReference type="HOGENOM" id="CLU_125051_1_0_1"/>
<comment type="subcellular location">
    <subcellularLocation>
        <location evidence="2">Nucleus</location>
        <location evidence="2">Nucleolus</location>
    </subcellularLocation>
</comment>
<keyword evidence="4" id="KW-0690">Ribosome biogenesis</keyword>
<name>L8WTS8_THACA</name>
<evidence type="ECO:0000256" key="2">
    <source>
        <dbReference type="ARBA" id="ARBA00004604"/>
    </source>
</evidence>
<organism evidence="8 9">
    <name type="scientific">Thanatephorus cucumeris (strain AG1-IA)</name>
    <name type="common">Rice sheath blight fungus</name>
    <name type="synonym">Rhizoctonia solani</name>
    <dbReference type="NCBI Taxonomy" id="983506"/>
    <lineage>
        <taxon>Eukaryota</taxon>
        <taxon>Fungi</taxon>
        <taxon>Dikarya</taxon>
        <taxon>Basidiomycota</taxon>
        <taxon>Agaricomycotina</taxon>
        <taxon>Agaricomycetes</taxon>
        <taxon>Cantharellales</taxon>
        <taxon>Ceratobasidiaceae</taxon>
        <taxon>Rhizoctonia</taxon>
        <taxon>Rhizoctonia solani AG-1</taxon>
    </lineage>
</organism>
<comment type="caution">
    <text evidence="8">The sequence shown here is derived from an EMBL/GenBank/DDBJ whole genome shotgun (WGS) entry which is preliminary data.</text>
</comment>
<proteinExistence type="inferred from homology"/>
<dbReference type="OrthoDB" id="277961at2759"/>
<gene>
    <name evidence="8" type="ORF">AG1IA_04406</name>
</gene>
<dbReference type="GO" id="GO:0006364">
    <property type="term" value="P:rRNA processing"/>
    <property type="evidence" value="ECO:0007669"/>
    <property type="project" value="UniProtKB-KW"/>
</dbReference>
<dbReference type="GO" id="GO:0005730">
    <property type="term" value="C:nucleolus"/>
    <property type="evidence" value="ECO:0007669"/>
    <property type="project" value="UniProtKB-SubCell"/>
</dbReference>
<sequence length="156" mass="17777">MTTPVIPMSPAQPVEAATHTEEADFVPLAQTSNGRASGKGWKSQKTATKYVSRFKFSVAPDPWECMRRRSHMQAGVRAKSWEARMRKTAAETAVKRLHKEMIEEKAAEAARVGDEKFRRSVRGYEQKRHVLKNWLRSAKKAERLRKRAGRSKKVNG</sequence>
<evidence type="ECO:0000256" key="3">
    <source>
        <dbReference type="ARBA" id="ARBA00007869"/>
    </source>
</evidence>
<keyword evidence="6" id="KW-0175">Coiled coil</keyword>
<dbReference type="Pfam" id="PF03879">
    <property type="entry name" value="Cgr1"/>
    <property type="match status" value="1"/>
</dbReference>
<evidence type="ECO:0000256" key="7">
    <source>
        <dbReference type="ARBA" id="ARBA00023242"/>
    </source>
</evidence>
<evidence type="ECO:0000256" key="4">
    <source>
        <dbReference type="ARBA" id="ARBA00022517"/>
    </source>
</evidence>
<dbReference type="Proteomes" id="UP000011668">
    <property type="component" value="Unassembled WGS sequence"/>
</dbReference>
<protein>
    <submittedName>
        <fullName evidence="8">Cgr1 domain-containing protein</fullName>
    </submittedName>
</protein>
<evidence type="ECO:0000313" key="9">
    <source>
        <dbReference type="Proteomes" id="UP000011668"/>
    </source>
</evidence>
<dbReference type="AlphaFoldDB" id="L8WTS8"/>
<evidence type="ECO:0000256" key="1">
    <source>
        <dbReference type="ARBA" id="ARBA00004090"/>
    </source>
</evidence>
<keyword evidence="7" id="KW-0539">Nucleus</keyword>
<comment type="similarity">
    <text evidence="3">Belongs to the CGR1 family.</text>
</comment>
<reference evidence="8 9" key="1">
    <citation type="journal article" date="2013" name="Nat. Commun.">
        <title>The evolution and pathogenic mechanisms of the rice sheath blight pathogen.</title>
        <authorList>
            <person name="Zheng A."/>
            <person name="Lin R."/>
            <person name="Xu L."/>
            <person name="Qin P."/>
            <person name="Tang C."/>
            <person name="Ai P."/>
            <person name="Zhang D."/>
            <person name="Liu Y."/>
            <person name="Sun Z."/>
            <person name="Feng H."/>
            <person name="Wang Y."/>
            <person name="Chen Y."/>
            <person name="Liang X."/>
            <person name="Fu R."/>
            <person name="Li Q."/>
            <person name="Zhang J."/>
            <person name="Yu X."/>
            <person name="Xie Z."/>
            <person name="Ding L."/>
            <person name="Guan P."/>
            <person name="Tang J."/>
            <person name="Liang Y."/>
            <person name="Wang S."/>
            <person name="Deng Q."/>
            <person name="Li S."/>
            <person name="Zhu J."/>
            <person name="Wang L."/>
            <person name="Liu H."/>
            <person name="Li P."/>
        </authorList>
    </citation>
    <scope>NUCLEOTIDE SEQUENCE [LARGE SCALE GENOMIC DNA]</scope>
    <source>
        <strain evidence="9">AG-1 IA</strain>
    </source>
</reference>
<keyword evidence="9" id="KW-1185">Reference proteome</keyword>
<comment type="function">
    <text evidence="1">Involved in nucleolar integrity and required for processing of the pre-rRNA for the 60S ribosome subunit.</text>
</comment>
<dbReference type="InterPro" id="IPR005579">
    <property type="entry name" value="Cgr1-like"/>
</dbReference>
<dbReference type="EMBL" id="AFRT01001039">
    <property type="protein sequence ID" value="ELU41556.1"/>
    <property type="molecule type" value="Genomic_DNA"/>
</dbReference>
<evidence type="ECO:0000256" key="5">
    <source>
        <dbReference type="ARBA" id="ARBA00022552"/>
    </source>
</evidence>
<evidence type="ECO:0000313" key="8">
    <source>
        <dbReference type="EMBL" id="ELU41556.1"/>
    </source>
</evidence>
<keyword evidence="5" id="KW-0698">rRNA processing</keyword>